<evidence type="ECO:0000313" key="2">
    <source>
        <dbReference type="Proteomes" id="UP000614058"/>
    </source>
</evidence>
<dbReference type="EMBL" id="JAEHNZ010000002">
    <property type="protein sequence ID" value="MBK0396349.1"/>
    <property type="molecule type" value="Genomic_DNA"/>
</dbReference>
<comment type="caution">
    <text evidence="1">The sequence shown here is derived from an EMBL/GenBank/DDBJ whole genome shotgun (WGS) entry which is preliminary data.</text>
</comment>
<proteinExistence type="predicted"/>
<name>A0ABS1BST8_9NEIS</name>
<evidence type="ECO:0000313" key="1">
    <source>
        <dbReference type="EMBL" id="MBK0396349.1"/>
    </source>
</evidence>
<reference evidence="1 2" key="1">
    <citation type="journal article" date="2021" name="Pathogens">
        <title>Isolation and Characterization of Kingella bonacorsii sp. nov., A Novel Kingella Species Detected in a Stable Periodontitis Subject.</title>
        <authorList>
            <person name="Antezack A."/>
            <person name="Boxberger M."/>
            <person name="Rolland C."/>
            <person name="Monnet-Corti V."/>
            <person name="La Scola B."/>
        </authorList>
    </citation>
    <scope>NUCLEOTIDE SEQUENCE [LARGE SCALE GENOMIC DNA]</scope>
    <source>
        <strain evidence="1 2">Marseille-Q4569</strain>
    </source>
</reference>
<keyword evidence="2" id="KW-1185">Reference proteome</keyword>
<dbReference type="RefSeq" id="WP_200522461.1">
    <property type="nucleotide sequence ID" value="NZ_JAEHNZ010000002.1"/>
</dbReference>
<gene>
    <name evidence="1" type="ORF">JDW22_07085</name>
</gene>
<dbReference type="Proteomes" id="UP000614058">
    <property type="component" value="Unassembled WGS sequence"/>
</dbReference>
<sequence>MQITRLKPANIEAIIEHLIFRIRASNRAHNAACSFGWLFVHGFEEGASFEFGAGAAVSDPQLLLEYEIGGEIWDYADAYENEDDDEVPGERELEGVYEWSEADWRLAAGEESGQIALQFGDWQIVSGGKEWQTIGFTAENEEDNVFSQHVYRYILAEAAHRYPSEIQGFVLEMHDSALPREWVDAQTQAA</sequence>
<evidence type="ECO:0008006" key="3">
    <source>
        <dbReference type="Google" id="ProtNLM"/>
    </source>
</evidence>
<protein>
    <recommendedName>
        <fullName evidence="3">DUF4303 domain-containing protein</fullName>
    </recommendedName>
</protein>
<organism evidence="1 2">
    <name type="scientific">Kingella bonacorsii</name>
    <dbReference type="NCBI Taxonomy" id="2796361"/>
    <lineage>
        <taxon>Bacteria</taxon>
        <taxon>Pseudomonadati</taxon>
        <taxon>Pseudomonadota</taxon>
        <taxon>Betaproteobacteria</taxon>
        <taxon>Neisseriales</taxon>
        <taxon>Neisseriaceae</taxon>
        <taxon>Kingella</taxon>
    </lineage>
</organism>
<accession>A0ABS1BST8</accession>